<proteinExistence type="predicted"/>
<keyword evidence="1" id="KW-0812">Transmembrane</keyword>
<dbReference type="Pfam" id="PF05425">
    <property type="entry name" value="CopD"/>
    <property type="match status" value="1"/>
</dbReference>
<dbReference type="InterPro" id="IPR008457">
    <property type="entry name" value="Cu-R_CopD_dom"/>
</dbReference>
<sequence length="151" mass="16680">MLALLLALHALAAVVWVGGMFFAYLILRPSLGSFEAPQRLRLWHGVFGRFFPWVWAAVGILLASGYAMIFGHFGGFSGVGVPVHIMHLTGLIMMALFAHLFFAPWRRFRQAVEREDFAAAGQQLNGIRRIVAINLALGLLTVILGAGGRYW</sequence>
<reference evidence="3 4" key="1">
    <citation type="submission" date="2023-03" db="EMBL/GenBank/DDBJ databases">
        <title>Fodinicurvata sp. CAU 1616 isolated from sea sendiment.</title>
        <authorList>
            <person name="Kim W."/>
        </authorList>
    </citation>
    <scope>NUCLEOTIDE SEQUENCE [LARGE SCALE GENOMIC DNA]</scope>
    <source>
        <strain evidence="3 4">CAU 1616</strain>
    </source>
</reference>
<comment type="caution">
    <text evidence="3">The sequence shown here is derived from an EMBL/GenBank/DDBJ whole genome shotgun (WGS) entry which is preliminary data.</text>
</comment>
<keyword evidence="1" id="KW-1133">Transmembrane helix</keyword>
<evidence type="ECO:0000313" key="3">
    <source>
        <dbReference type="EMBL" id="MDF2097419.1"/>
    </source>
</evidence>
<name>A0ABT5YT86_9PROT</name>
<protein>
    <submittedName>
        <fullName evidence="3">CopD family protein</fullName>
    </submittedName>
</protein>
<organism evidence="3 4">
    <name type="scientific">Aquibaculum arenosum</name>
    <dbReference type="NCBI Taxonomy" id="3032591"/>
    <lineage>
        <taxon>Bacteria</taxon>
        <taxon>Pseudomonadati</taxon>
        <taxon>Pseudomonadota</taxon>
        <taxon>Alphaproteobacteria</taxon>
        <taxon>Rhodospirillales</taxon>
        <taxon>Rhodovibrionaceae</taxon>
        <taxon>Aquibaculum</taxon>
    </lineage>
</organism>
<evidence type="ECO:0000256" key="1">
    <source>
        <dbReference type="SAM" id="Phobius"/>
    </source>
</evidence>
<gene>
    <name evidence="3" type="ORF">P2G67_15690</name>
</gene>
<dbReference type="EMBL" id="JARHUD010000013">
    <property type="protein sequence ID" value="MDF2097419.1"/>
    <property type="molecule type" value="Genomic_DNA"/>
</dbReference>
<evidence type="ECO:0000313" key="4">
    <source>
        <dbReference type="Proteomes" id="UP001215503"/>
    </source>
</evidence>
<dbReference type="Proteomes" id="UP001215503">
    <property type="component" value="Unassembled WGS sequence"/>
</dbReference>
<feature type="transmembrane region" description="Helical" evidence="1">
    <location>
        <begin position="85"/>
        <end position="105"/>
    </location>
</feature>
<feature type="transmembrane region" description="Helical" evidence="1">
    <location>
        <begin position="6"/>
        <end position="27"/>
    </location>
</feature>
<evidence type="ECO:0000259" key="2">
    <source>
        <dbReference type="Pfam" id="PF05425"/>
    </source>
</evidence>
<feature type="domain" description="Copper resistance protein D" evidence="2">
    <location>
        <begin position="46"/>
        <end position="146"/>
    </location>
</feature>
<dbReference type="RefSeq" id="WP_275824231.1">
    <property type="nucleotide sequence ID" value="NZ_JARHUD010000013.1"/>
</dbReference>
<feature type="transmembrane region" description="Helical" evidence="1">
    <location>
        <begin position="126"/>
        <end position="146"/>
    </location>
</feature>
<keyword evidence="4" id="KW-1185">Reference proteome</keyword>
<keyword evidence="1" id="KW-0472">Membrane</keyword>
<feature type="transmembrane region" description="Helical" evidence="1">
    <location>
        <begin position="47"/>
        <end position="73"/>
    </location>
</feature>
<accession>A0ABT5YT86</accession>